<evidence type="ECO:0000256" key="1">
    <source>
        <dbReference type="ARBA" id="ARBA00010142"/>
    </source>
</evidence>
<gene>
    <name evidence="4" type="ORF">AKO1_002676</name>
</gene>
<evidence type="ECO:0000256" key="3">
    <source>
        <dbReference type="ARBA" id="ARBA00023134"/>
    </source>
</evidence>
<dbReference type="AlphaFoldDB" id="A0AAW2ZPA9"/>
<dbReference type="SUPFAM" id="SSF52540">
    <property type="entry name" value="P-loop containing nucleoside triphosphate hydrolases"/>
    <property type="match status" value="1"/>
</dbReference>
<dbReference type="Gene3D" id="3.40.50.300">
    <property type="entry name" value="P-loop containing nucleotide triphosphate hydrolases"/>
    <property type="match status" value="1"/>
</dbReference>
<dbReference type="SMART" id="SM00175">
    <property type="entry name" value="RAB"/>
    <property type="match status" value="1"/>
</dbReference>
<dbReference type="InterPro" id="IPR001806">
    <property type="entry name" value="Small_GTPase"/>
</dbReference>
<dbReference type="GO" id="GO:0007264">
    <property type="term" value="P:small GTPase-mediated signal transduction"/>
    <property type="evidence" value="ECO:0007669"/>
    <property type="project" value="InterPro"/>
</dbReference>
<dbReference type="SMART" id="SM00174">
    <property type="entry name" value="RHO"/>
    <property type="match status" value="1"/>
</dbReference>
<evidence type="ECO:0000313" key="4">
    <source>
        <dbReference type="EMBL" id="KAL0491037.1"/>
    </source>
</evidence>
<dbReference type="Pfam" id="PF00071">
    <property type="entry name" value="Ras"/>
    <property type="match status" value="1"/>
</dbReference>
<organism evidence="4 5">
    <name type="scientific">Acrasis kona</name>
    <dbReference type="NCBI Taxonomy" id="1008807"/>
    <lineage>
        <taxon>Eukaryota</taxon>
        <taxon>Discoba</taxon>
        <taxon>Heterolobosea</taxon>
        <taxon>Tetramitia</taxon>
        <taxon>Eutetramitia</taxon>
        <taxon>Acrasidae</taxon>
        <taxon>Acrasis</taxon>
    </lineage>
</organism>
<dbReference type="InterPro" id="IPR005225">
    <property type="entry name" value="Small_GTP-bd"/>
</dbReference>
<comment type="similarity">
    <text evidence="1">Belongs to the small GTPase superfamily. Rho family.</text>
</comment>
<keyword evidence="3" id="KW-0342">GTP-binding</keyword>
<dbReference type="InterPro" id="IPR003578">
    <property type="entry name" value="Small_GTPase_Rho"/>
</dbReference>
<dbReference type="EMBL" id="JAOPGA020001747">
    <property type="protein sequence ID" value="KAL0491037.1"/>
    <property type="molecule type" value="Genomic_DNA"/>
</dbReference>
<dbReference type="NCBIfam" id="TIGR00231">
    <property type="entry name" value="small_GTP"/>
    <property type="match status" value="1"/>
</dbReference>
<keyword evidence="5" id="KW-1185">Reference proteome</keyword>
<dbReference type="PROSITE" id="PS51421">
    <property type="entry name" value="RAS"/>
    <property type="match status" value="1"/>
</dbReference>
<evidence type="ECO:0000313" key="5">
    <source>
        <dbReference type="Proteomes" id="UP001431209"/>
    </source>
</evidence>
<comment type="caution">
    <text evidence="4">The sequence shown here is derived from an EMBL/GenBank/DDBJ whole genome shotgun (WGS) entry which is preliminary data.</text>
</comment>
<dbReference type="GO" id="GO:0005525">
    <property type="term" value="F:GTP binding"/>
    <property type="evidence" value="ECO:0007669"/>
    <property type="project" value="UniProtKB-KW"/>
</dbReference>
<dbReference type="CDD" id="cd00157">
    <property type="entry name" value="Rho"/>
    <property type="match status" value="1"/>
</dbReference>
<dbReference type="Proteomes" id="UP001431209">
    <property type="component" value="Unassembled WGS sequence"/>
</dbReference>
<protein>
    <submittedName>
        <fullName evidence="4">Cell division control protein CDC42</fullName>
    </submittedName>
</protein>
<keyword evidence="4" id="KW-0132">Cell division</keyword>
<name>A0AAW2ZPA9_9EUKA</name>
<keyword evidence="2" id="KW-0547">Nucleotide-binding</keyword>
<accession>A0AAW2ZPA9</accession>
<dbReference type="PROSITE" id="PS51420">
    <property type="entry name" value="RHO"/>
    <property type="match status" value="1"/>
</dbReference>
<dbReference type="PRINTS" id="PR00449">
    <property type="entry name" value="RASTRNSFRMNG"/>
</dbReference>
<dbReference type="SMART" id="SM00176">
    <property type="entry name" value="RAN"/>
    <property type="match status" value="1"/>
</dbReference>
<dbReference type="FunFam" id="3.40.50.300:FF:001179">
    <property type="entry name" value="Rho family GTPase"/>
    <property type="match status" value="1"/>
</dbReference>
<reference evidence="4 5" key="1">
    <citation type="submission" date="2024-03" db="EMBL/GenBank/DDBJ databases">
        <title>The Acrasis kona genome and developmental transcriptomes reveal deep origins of eukaryotic multicellular pathways.</title>
        <authorList>
            <person name="Sheikh S."/>
            <person name="Fu C.-J."/>
            <person name="Brown M.W."/>
            <person name="Baldauf S.L."/>
        </authorList>
    </citation>
    <scope>NUCLEOTIDE SEQUENCE [LARGE SCALE GENOMIC DNA]</scope>
    <source>
        <strain evidence="4 5">ATCC MYA-3509</strain>
    </source>
</reference>
<dbReference type="SMART" id="SM00173">
    <property type="entry name" value="RAS"/>
    <property type="match status" value="1"/>
</dbReference>
<dbReference type="PANTHER" id="PTHR24072">
    <property type="entry name" value="RHO FAMILY GTPASE"/>
    <property type="match status" value="1"/>
</dbReference>
<dbReference type="GO" id="GO:0051301">
    <property type="term" value="P:cell division"/>
    <property type="evidence" value="ECO:0007669"/>
    <property type="project" value="UniProtKB-KW"/>
</dbReference>
<dbReference type="GO" id="GO:0003924">
    <property type="term" value="F:GTPase activity"/>
    <property type="evidence" value="ECO:0007669"/>
    <property type="project" value="InterPro"/>
</dbReference>
<dbReference type="InterPro" id="IPR027417">
    <property type="entry name" value="P-loop_NTPase"/>
</dbReference>
<evidence type="ECO:0000256" key="2">
    <source>
        <dbReference type="ARBA" id="ARBA00022741"/>
    </source>
</evidence>
<keyword evidence="4" id="KW-0131">Cell cycle</keyword>
<proteinExistence type="inferred from homology"/>
<dbReference type="PROSITE" id="PS51419">
    <property type="entry name" value="RAB"/>
    <property type="match status" value="1"/>
</dbReference>
<sequence length="195" mass="22056">MDNLKCVVVGDGAVGKTCMLASYANNIFPEEYVPTIFDNYNANVMFEGKTVSLGLWDTAGQEDYDKLRPLSYPDTDVFLCCFSVVDPTSLVNVKSRWLPELRTHCKDVPIVLVGTKTDLRDEPEYLRKQKQNNSNFEPISFEQASIFQKKEECVTYAECSAKTQKGLKNVFLKCIEAALKPQKPEQTKNVKCCML</sequence>